<dbReference type="AlphaFoldDB" id="A0A5B8XLI4"/>
<feature type="domain" description="PA14" evidence="5">
    <location>
        <begin position="426"/>
        <end position="614"/>
    </location>
</feature>
<dbReference type="InterPro" id="IPR037524">
    <property type="entry name" value="PA14/GLEYA"/>
</dbReference>
<evidence type="ECO:0000256" key="1">
    <source>
        <dbReference type="ARBA" id="ARBA00022729"/>
    </source>
</evidence>
<organism evidence="6 7">
    <name type="scientific">Microvenator marinus</name>
    <dbReference type="NCBI Taxonomy" id="2600177"/>
    <lineage>
        <taxon>Bacteria</taxon>
        <taxon>Deltaproteobacteria</taxon>
        <taxon>Bradymonadales</taxon>
        <taxon>Microvenatoraceae</taxon>
        <taxon>Microvenator</taxon>
    </lineage>
</organism>
<evidence type="ECO:0000313" key="7">
    <source>
        <dbReference type="Proteomes" id="UP000321595"/>
    </source>
</evidence>
<accession>A0A5B8XLI4</accession>
<evidence type="ECO:0000313" key="6">
    <source>
        <dbReference type="EMBL" id="QED26702.1"/>
    </source>
</evidence>
<name>A0A5B8XLI4_9DELT</name>
<dbReference type="PANTHER" id="PTHR38934">
    <property type="entry name" value="HYPHALLY REGULATED CELL WALL PROTEIN 1"/>
    <property type="match status" value="1"/>
</dbReference>
<dbReference type="PROSITE" id="PS51257">
    <property type="entry name" value="PROKAR_LIPOPROTEIN"/>
    <property type="match status" value="1"/>
</dbReference>
<keyword evidence="2" id="KW-0677">Repeat</keyword>
<keyword evidence="7" id="KW-1185">Reference proteome</keyword>
<gene>
    <name evidence="6" type="ORF">FRD01_05460</name>
</gene>
<dbReference type="Pfam" id="PF13948">
    <property type="entry name" value="DUF4215"/>
    <property type="match status" value="7"/>
</dbReference>
<evidence type="ECO:0000256" key="2">
    <source>
        <dbReference type="ARBA" id="ARBA00022737"/>
    </source>
</evidence>
<dbReference type="RefSeq" id="WP_146958365.1">
    <property type="nucleotide sequence ID" value="NZ_CP042467.1"/>
</dbReference>
<dbReference type="OrthoDB" id="9757642at2"/>
<dbReference type="InterPro" id="IPR011936">
    <property type="entry name" value="Myxo_disulph_rpt"/>
</dbReference>
<keyword evidence="3" id="KW-1015">Disulfide bond</keyword>
<evidence type="ECO:0000259" key="5">
    <source>
        <dbReference type="PROSITE" id="PS51820"/>
    </source>
</evidence>
<dbReference type="NCBIfam" id="TIGR02232">
    <property type="entry name" value="myxo_disulf_rpt"/>
    <property type="match status" value="8"/>
</dbReference>
<sequence>MQHLRTFPILFAGIFSLIAGCADDTTSGPPTMTDMGCTNCGDMPEDLTDDAPVVIPEVCGDGRLADDEECDDGNAESDDGCSSICEIEPGWVCDTAGEGCTASLCGDGVVAGDEACDDGNTEDGDGCSSNCETIEPNFICPTPGDACQSTVVCGDRRVGPGESCDDGNVEDGDGCSATCQLEAGWACSIPGAACRAAQCGDGILAGLEQCDDGDLDDSDGCSSTCTVEDGWACPANMSCFQTVCGDGNTEGSEQCDDGNNRPFDGCSADCKNEPSCSGGACVSICGDGVILPGPNQEPCDDGNTRDGDGCSANCTVEPGWTCTIEPQPLPTEFTLPLVIRDFKGIQWYDDNTTEYGHIDFNDPDDGNGSISFGIVNPQLGPDGRPDLAYAAANPADGTGLPKFSARFDEWYDSSSPWNVEVLRFLTLSRAANQDTFAYDSTAQGFPPYSTSGFFPIDDDGWVGQGSEALRASDANVNDGANHNFNFTTETRFFFEYEGDEVLSFSGDDDLWVFIDGRLCLDVGGIHPEIGAVMNLADPSQEPNATQRAIVESCRAHLDSLITQDNPTPLVEMVIFHAERHTTASNFEIELTGFVRKSSSCVETCGDGVVTISEVCDDGVNDGSYNGCSEDCLNFGDYCGDGTVNGPEACDNGGTNDGTYGGCNPDCSLAGFCGDGVVQPLDEACDDGVNDGSYGGCSEDCQTRSDFCGDGIVNGPEACDDGVAANLGEYDGCNPDCTRAPFCGDGIKQGDEECDDGNNSDIDGCTRTCIAPLL</sequence>
<dbReference type="PANTHER" id="PTHR38934:SF6">
    <property type="entry name" value="CHROMOSOME UNDETERMINED SCAFFOLD_176, WHOLE GENOME SHOTGUN SEQUENCE"/>
    <property type="match status" value="1"/>
</dbReference>
<feature type="chain" id="PRO_5022822670" evidence="4">
    <location>
        <begin position="22"/>
        <end position="773"/>
    </location>
</feature>
<dbReference type="EMBL" id="CP042467">
    <property type="protein sequence ID" value="QED26702.1"/>
    <property type="molecule type" value="Genomic_DNA"/>
</dbReference>
<evidence type="ECO:0000256" key="3">
    <source>
        <dbReference type="ARBA" id="ARBA00023157"/>
    </source>
</evidence>
<keyword evidence="1 4" id="KW-0732">Signal</keyword>
<dbReference type="InterPro" id="IPR011874">
    <property type="entry name" value="Fibro_Slime"/>
</dbReference>
<evidence type="ECO:0000256" key="4">
    <source>
        <dbReference type="SAM" id="SignalP"/>
    </source>
</evidence>
<dbReference type="Proteomes" id="UP000321595">
    <property type="component" value="Chromosome"/>
</dbReference>
<proteinExistence type="predicted"/>
<feature type="signal peptide" evidence="4">
    <location>
        <begin position="1"/>
        <end position="21"/>
    </location>
</feature>
<dbReference type="NCBIfam" id="TIGR02148">
    <property type="entry name" value="Fibro_Slime"/>
    <property type="match status" value="1"/>
</dbReference>
<dbReference type="PROSITE" id="PS51820">
    <property type="entry name" value="PA14"/>
    <property type="match status" value="1"/>
</dbReference>
<reference evidence="6 7" key="1">
    <citation type="submission" date="2019-08" db="EMBL/GenBank/DDBJ databases">
        <authorList>
            <person name="Liang Q."/>
        </authorList>
    </citation>
    <scope>NUCLEOTIDE SEQUENCE [LARGE SCALE GENOMIC DNA]</scope>
    <source>
        <strain evidence="6 7">V1718</strain>
    </source>
</reference>
<dbReference type="KEGG" id="bbae:FRD01_05460"/>
<protein>
    <submittedName>
        <fullName evidence="6">DUF4215 domain-containing protein</fullName>
    </submittedName>
</protein>